<evidence type="ECO:0000313" key="3">
    <source>
        <dbReference type="Proteomes" id="UP000507470"/>
    </source>
</evidence>
<feature type="coiled-coil region" evidence="1">
    <location>
        <begin position="97"/>
        <end position="124"/>
    </location>
</feature>
<protein>
    <submittedName>
        <fullName evidence="2">Uncharacterized protein</fullName>
    </submittedName>
</protein>
<keyword evidence="1" id="KW-0175">Coiled coil</keyword>
<organism evidence="2 3">
    <name type="scientific">Mytilus coruscus</name>
    <name type="common">Sea mussel</name>
    <dbReference type="NCBI Taxonomy" id="42192"/>
    <lineage>
        <taxon>Eukaryota</taxon>
        <taxon>Metazoa</taxon>
        <taxon>Spiralia</taxon>
        <taxon>Lophotrochozoa</taxon>
        <taxon>Mollusca</taxon>
        <taxon>Bivalvia</taxon>
        <taxon>Autobranchia</taxon>
        <taxon>Pteriomorphia</taxon>
        <taxon>Mytilida</taxon>
        <taxon>Mytiloidea</taxon>
        <taxon>Mytilidae</taxon>
        <taxon>Mytilinae</taxon>
        <taxon>Mytilus</taxon>
    </lineage>
</organism>
<accession>A0A6J8D534</accession>
<evidence type="ECO:0000313" key="2">
    <source>
        <dbReference type="EMBL" id="CAC5403848.1"/>
    </source>
</evidence>
<evidence type="ECO:0000256" key="1">
    <source>
        <dbReference type="SAM" id="Coils"/>
    </source>
</evidence>
<dbReference type="EMBL" id="CACVKT020006860">
    <property type="protein sequence ID" value="CAC5403848.1"/>
    <property type="molecule type" value="Genomic_DNA"/>
</dbReference>
<gene>
    <name evidence="2" type="ORF">MCOR_37705</name>
</gene>
<sequence length="312" mass="36734">MAGRFFNIFRKRPSRYIVATQTLTACQKTFTNGVGEISIANGNLKTFYDNFSDLLRFNQVKLQLAEELLNKLYDEMSSLGGVAVKLKQQIDKDEKHLEERKKMISVIQNDIQQLRNNLNTMKEEHGFNEWIAKNKEDNSTLENYQADRVAVEMEIFRCLQKLQQLSGSHDETDNETIILQDLRENYNEVHDEDIKALSAQLDMVRQKRKLFTVQPIEKAREAVFLFSSKTTELELNRQELLQTRTLIRLREDQITTQREEHGALREHNDELMYRLMEDKDELNKLKNETETSQPLEYNLPSGEKIKRWVDTK</sequence>
<keyword evidence="3" id="KW-1185">Reference proteome</keyword>
<dbReference type="PROSITE" id="PS51257">
    <property type="entry name" value="PROKAR_LIPOPROTEIN"/>
    <property type="match status" value="1"/>
</dbReference>
<dbReference type="AlphaFoldDB" id="A0A6J8D534"/>
<proteinExistence type="predicted"/>
<dbReference type="OrthoDB" id="6077075at2759"/>
<name>A0A6J8D534_MYTCO</name>
<reference evidence="2 3" key="1">
    <citation type="submission" date="2020-06" db="EMBL/GenBank/DDBJ databases">
        <authorList>
            <person name="Li R."/>
            <person name="Bekaert M."/>
        </authorList>
    </citation>
    <scope>NUCLEOTIDE SEQUENCE [LARGE SCALE GENOMIC DNA]</scope>
    <source>
        <strain evidence="3">wild</strain>
    </source>
</reference>
<dbReference type="Proteomes" id="UP000507470">
    <property type="component" value="Unassembled WGS sequence"/>
</dbReference>